<protein>
    <submittedName>
        <fullName evidence="1">Uncharacterized protein</fullName>
    </submittedName>
</protein>
<gene>
    <name evidence="1" type="ORF">B296_00053830</name>
</gene>
<evidence type="ECO:0000313" key="2">
    <source>
        <dbReference type="Proteomes" id="UP000287651"/>
    </source>
</evidence>
<reference evidence="1 2" key="1">
    <citation type="journal article" date="2014" name="Agronomy (Basel)">
        <title>A Draft Genome Sequence for Ensete ventricosum, the Drought-Tolerant Tree Against Hunger.</title>
        <authorList>
            <person name="Harrison J."/>
            <person name="Moore K.A."/>
            <person name="Paszkiewicz K."/>
            <person name="Jones T."/>
            <person name="Grant M."/>
            <person name="Ambacheew D."/>
            <person name="Muzemil S."/>
            <person name="Studholme D.J."/>
        </authorList>
    </citation>
    <scope>NUCLEOTIDE SEQUENCE [LARGE SCALE GENOMIC DNA]</scope>
</reference>
<dbReference type="Proteomes" id="UP000287651">
    <property type="component" value="Unassembled WGS sequence"/>
</dbReference>
<dbReference type="AlphaFoldDB" id="A0A426Y6A5"/>
<sequence>MPINEFQLASNTVALPRSPISVGKQPTSRLFERISSLSMAPDTTDVDLAVTSPRPRTVGSKTDILPLQEARCLTARTTEGVTKYDSMVSNRHTEDLRYRRLVALL</sequence>
<name>A0A426Y6A5_ENSVE</name>
<comment type="caution">
    <text evidence="1">The sequence shown here is derived from an EMBL/GenBank/DDBJ whole genome shotgun (WGS) entry which is preliminary data.</text>
</comment>
<accession>A0A426Y6A5</accession>
<organism evidence="1 2">
    <name type="scientific">Ensete ventricosum</name>
    <name type="common">Abyssinian banana</name>
    <name type="synonym">Musa ensete</name>
    <dbReference type="NCBI Taxonomy" id="4639"/>
    <lineage>
        <taxon>Eukaryota</taxon>
        <taxon>Viridiplantae</taxon>
        <taxon>Streptophyta</taxon>
        <taxon>Embryophyta</taxon>
        <taxon>Tracheophyta</taxon>
        <taxon>Spermatophyta</taxon>
        <taxon>Magnoliopsida</taxon>
        <taxon>Liliopsida</taxon>
        <taxon>Zingiberales</taxon>
        <taxon>Musaceae</taxon>
        <taxon>Ensete</taxon>
    </lineage>
</organism>
<evidence type="ECO:0000313" key="1">
    <source>
        <dbReference type="EMBL" id="RRT47296.1"/>
    </source>
</evidence>
<proteinExistence type="predicted"/>
<dbReference type="EMBL" id="AMZH03014639">
    <property type="protein sequence ID" value="RRT47296.1"/>
    <property type="molecule type" value="Genomic_DNA"/>
</dbReference>